<evidence type="ECO:0000313" key="5">
    <source>
        <dbReference type="EMBL" id="ALW87109.1"/>
    </source>
</evidence>
<feature type="active site" description="Proton acceptor" evidence="2">
    <location>
        <position position="200"/>
    </location>
</feature>
<dbReference type="Proteomes" id="UP000059542">
    <property type="component" value="Chromosome"/>
</dbReference>
<dbReference type="Gene3D" id="3.40.640.10">
    <property type="entry name" value="Type I PLP-dependent aspartate aminotransferase-like (Major domain)"/>
    <property type="match status" value="1"/>
</dbReference>
<dbReference type="AlphaFoldDB" id="A0A0U4AU41"/>
<keyword evidence="6" id="KW-1185">Reference proteome</keyword>
<dbReference type="InterPro" id="IPR015421">
    <property type="entry name" value="PyrdxlP-dep_Trfase_major"/>
</dbReference>
<dbReference type="GO" id="GO:0008483">
    <property type="term" value="F:transaminase activity"/>
    <property type="evidence" value="ECO:0007669"/>
    <property type="project" value="TreeGrafter"/>
</dbReference>
<keyword evidence="3 4" id="KW-0663">Pyridoxal phosphate</keyword>
<protein>
    <recommendedName>
        <fullName evidence="7">Pyridoxal-5'-phosphate-dependent protein</fullName>
    </recommendedName>
</protein>
<dbReference type="KEGG" id="hyg:AUC43_19735"/>
<evidence type="ECO:0000256" key="4">
    <source>
        <dbReference type="RuleBase" id="RU004508"/>
    </source>
</evidence>
<evidence type="ECO:0000256" key="2">
    <source>
        <dbReference type="PIRSR" id="PIRSR000390-1"/>
    </source>
</evidence>
<name>A0A0U4AU41_9BACT</name>
<comment type="similarity">
    <text evidence="1 4">Belongs to the DegT/DnrJ/EryC1 family.</text>
</comment>
<dbReference type="GO" id="GO:0000271">
    <property type="term" value="P:polysaccharide biosynthetic process"/>
    <property type="evidence" value="ECO:0007669"/>
    <property type="project" value="TreeGrafter"/>
</dbReference>
<dbReference type="STRING" id="1411621.AUC43_19735"/>
<dbReference type="OrthoDB" id="9810913at2"/>
<dbReference type="EMBL" id="CP013909">
    <property type="protein sequence ID" value="ALW87109.1"/>
    <property type="molecule type" value="Genomic_DNA"/>
</dbReference>
<organism evidence="5 6">
    <name type="scientific">Hymenobacter sedentarius</name>
    <dbReference type="NCBI Taxonomy" id="1411621"/>
    <lineage>
        <taxon>Bacteria</taxon>
        <taxon>Pseudomonadati</taxon>
        <taxon>Bacteroidota</taxon>
        <taxon>Cytophagia</taxon>
        <taxon>Cytophagales</taxon>
        <taxon>Hymenobacteraceae</taxon>
        <taxon>Hymenobacter</taxon>
    </lineage>
</organism>
<dbReference type="GO" id="GO:0030170">
    <property type="term" value="F:pyridoxal phosphate binding"/>
    <property type="evidence" value="ECO:0007669"/>
    <property type="project" value="TreeGrafter"/>
</dbReference>
<dbReference type="InterPro" id="IPR015422">
    <property type="entry name" value="PyrdxlP-dep_Trfase_small"/>
</dbReference>
<dbReference type="PIRSF" id="PIRSF000390">
    <property type="entry name" value="PLP_StrS"/>
    <property type="match status" value="1"/>
</dbReference>
<dbReference type="PANTHER" id="PTHR30244:SF34">
    <property type="entry name" value="DTDP-4-AMINO-4,6-DIDEOXYGALACTOSE TRANSAMINASE"/>
    <property type="match status" value="1"/>
</dbReference>
<evidence type="ECO:0008006" key="7">
    <source>
        <dbReference type="Google" id="ProtNLM"/>
    </source>
</evidence>
<dbReference type="InterPro" id="IPR000653">
    <property type="entry name" value="DegT/StrS_aminotransferase"/>
</dbReference>
<evidence type="ECO:0000256" key="1">
    <source>
        <dbReference type="ARBA" id="ARBA00037999"/>
    </source>
</evidence>
<dbReference type="SUPFAM" id="SSF53383">
    <property type="entry name" value="PLP-dependent transferases"/>
    <property type="match status" value="1"/>
</dbReference>
<proteinExistence type="inferred from homology"/>
<reference evidence="5 6" key="1">
    <citation type="submission" date="2015-12" db="EMBL/GenBank/DDBJ databases">
        <authorList>
            <person name="Shamseldin A."/>
            <person name="Moawad H."/>
            <person name="Abd El-Rahim W.M."/>
            <person name="Sadowsky M.J."/>
        </authorList>
    </citation>
    <scope>NUCLEOTIDE SEQUENCE [LARGE SCALE GENOMIC DNA]</scope>
    <source>
        <strain evidence="5 6">DG5B</strain>
    </source>
</reference>
<gene>
    <name evidence="5" type="ORF">AUC43_19735</name>
</gene>
<dbReference type="InterPro" id="IPR015424">
    <property type="entry name" value="PyrdxlP-dep_Trfase"/>
</dbReference>
<dbReference type="CDD" id="cd00616">
    <property type="entry name" value="AHBA_syn"/>
    <property type="match status" value="1"/>
</dbReference>
<dbReference type="RefSeq" id="WP_068197852.1">
    <property type="nucleotide sequence ID" value="NZ_CP013909.1"/>
</dbReference>
<evidence type="ECO:0000313" key="6">
    <source>
        <dbReference type="Proteomes" id="UP000059542"/>
    </source>
</evidence>
<dbReference type="Pfam" id="PF01041">
    <property type="entry name" value="DegT_DnrJ_EryC1"/>
    <property type="match status" value="1"/>
</dbReference>
<dbReference type="PANTHER" id="PTHR30244">
    <property type="entry name" value="TRANSAMINASE"/>
    <property type="match status" value="1"/>
</dbReference>
<evidence type="ECO:0000256" key="3">
    <source>
        <dbReference type="PIRSR" id="PIRSR000390-2"/>
    </source>
</evidence>
<sequence length="386" mass="41968">MAVITVAPLVPGAFAPPGGTAIPLFTTFVHPSAQQRVASVLASTFLSEGKLVKEFESRLSAELGMVHPAALNSGTSALHLALEVAGVGAGDEVILAPQTFIASAITIVQVGAKAVFADIQYSTGNIDPADIEHRITERTKAIMAVHWGGYPCDLAEIHALAAKHNLVVIEDAAHSPGATYQGQAIGSVSDFTCFSFQAIKHLTTGDGGALCARDPEKAREVFRRRWFGIDRANSPMNEVGEREYDLTDVGYKYHLSDYAAALGLANLEGFAERMGRRRALVQQYKDGLQHVAGITHFERKADRESAHWLFGFHVDNRLQFIRAMRAKGIAASVVHDGIDNNTLFGGKRMELGNQRRFDDTQIHIPLHDDLTTEQVAYIVDAIKQGW</sequence>
<accession>A0A0U4AU41</accession>
<dbReference type="Gene3D" id="3.90.1150.10">
    <property type="entry name" value="Aspartate Aminotransferase, domain 1"/>
    <property type="match status" value="1"/>
</dbReference>
<feature type="modified residue" description="N6-(pyridoxal phosphate)lysine" evidence="3">
    <location>
        <position position="200"/>
    </location>
</feature>